<dbReference type="Proteomes" id="UP001595530">
    <property type="component" value="Unassembled WGS sequence"/>
</dbReference>
<dbReference type="PANTHER" id="PTHR37089:SF3">
    <property type="entry name" value="EXPORTED PROTEIN"/>
    <property type="match status" value="1"/>
</dbReference>
<name>A0ABV7F569_9BURK</name>
<evidence type="ECO:0000259" key="1">
    <source>
        <dbReference type="Pfam" id="PF05229"/>
    </source>
</evidence>
<keyword evidence="3" id="KW-1185">Reference proteome</keyword>
<proteinExistence type="predicted"/>
<dbReference type="EMBL" id="JBHRTP010000043">
    <property type="protein sequence ID" value="MFC3109196.1"/>
    <property type="molecule type" value="Genomic_DNA"/>
</dbReference>
<gene>
    <name evidence="2" type="ORF">ACFOFO_14695</name>
</gene>
<comment type="caution">
    <text evidence="2">The sequence shown here is derived from an EMBL/GenBank/DDBJ whole genome shotgun (WGS) entry which is preliminary data.</text>
</comment>
<dbReference type="RefSeq" id="WP_390325201.1">
    <property type="nucleotide sequence ID" value="NZ_JBHRTP010000043.1"/>
</dbReference>
<dbReference type="PANTHER" id="PTHR37089">
    <property type="entry name" value="PROTEIN U-RELATED"/>
    <property type="match status" value="1"/>
</dbReference>
<protein>
    <submittedName>
        <fullName evidence="2">Spore coat U domain-containing protein</fullName>
    </submittedName>
</protein>
<evidence type="ECO:0000313" key="2">
    <source>
        <dbReference type="EMBL" id="MFC3109196.1"/>
    </source>
</evidence>
<dbReference type="InterPro" id="IPR007893">
    <property type="entry name" value="Spore_coat_U/FanG"/>
</dbReference>
<dbReference type="SMART" id="SM00972">
    <property type="entry name" value="SCPU"/>
    <property type="match status" value="1"/>
</dbReference>
<feature type="domain" description="Spore coat protein U/FanG" evidence="1">
    <location>
        <begin position="40"/>
        <end position="177"/>
    </location>
</feature>
<dbReference type="Pfam" id="PF05229">
    <property type="entry name" value="SCPU"/>
    <property type="match status" value="1"/>
</dbReference>
<evidence type="ECO:0000313" key="3">
    <source>
        <dbReference type="Proteomes" id="UP001595530"/>
    </source>
</evidence>
<reference evidence="3" key="1">
    <citation type="journal article" date="2019" name="Int. J. Syst. Evol. Microbiol.">
        <title>The Global Catalogue of Microorganisms (GCM) 10K type strain sequencing project: providing services to taxonomists for standard genome sequencing and annotation.</title>
        <authorList>
            <consortium name="The Broad Institute Genomics Platform"/>
            <consortium name="The Broad Institute Genome Sequencing Center for Infectious Disease"/>
            <person name="Wu L."/>
            <person name="Ma J."/>
        </authorList>
    </citation>
    <scope>NUCLEOTIDE SEQUENCE [LARGE SCALE GENOMIC DNA]</scope>
    <source>
        <strain evidence="3">KCTC 42986</strain>
    </source>
</reference>
<sequence length="181" mass="18796">MKPQSTKIRGMNWLAHVRAGSARSDNLIAGLFTASLLMIAPLTHAASCAINSVSNLNFGSYDPFASTALDMAATASITCTSTKNSETVAVAISLGTGLAGSYSPRKMQGPVDTLNYNLYVDAAHAQVLGDGTGGTSQDMGSATISKTNPVTFTETIYGRIFAGQDPGVGAYSDPIVYTLNF</sequence>
<dbReference type="InterPro" id="IPR053167">
    <property type="entry name" value="Spore_coat_component"/>
</dbReference>
<organism evidence="2 3">
    <name type="scientific">Undibacterium arcticum</name>
    <dbReference type="NCBI Taxonomy" id="1762892"/>
    <lineage>
        <taxon>Bacteria</taxon>
        <taxon>Pseudomonadati</taxon>
        <taxon>Pseudomonadota</taxon>
        <taxon>Betaproteobacteria</taxon>
        <taxon>Burkholderiales</taxon>
        <taxon>Oxalobacteraceae</taxon>
        <taxon>Undibacterium</taxon>
    </lineage>
</organism>
<accession>A0ABV7F569</accession>